<dbReference type="InterPro" id="IPR013766">
    <property type="entry name" value="Thioredoxin_domain"/>
</dbReference>
<evidence type="ECO:0000259" key="11">
    <source>
        <dbReference type="PROSITE" id="PS51352"/>
    </source>
</evidence>
<organism evidence="12 13">
    <name type="scientific">Rickettsiella grylli</name>
    <dbReference type="NCBI Taxonomy" id="59196"/>
    <lineage>
        <taxon>Bacteria</taxon>
        <taxon>Pseudomonadati</taxon>
        <taxon>Pseudomonadota</taxon>
        <taxon>Gammaproteobacteria</taxon>
        <taxon>Legionellales</taxon>
        <taxon>Coxiellaceae</taxon>
        <taxon>Rickettsiella</taxon>
    </lineage>
</organism>
<keyword evidence="5" id="KW-0049">Antioxidant</keyword>
<evidence type="ECO:0000256" key="9">
    <source>
        <dbReference type="ARBA" id="ARBA00047572"/>
    </source>
</evidence>
<dbReference type="PROSITE" id="PS51352">
    <property type="entry name" value="THIOREDOXIN_2"/>
    <property type="match status" value="1"/>
</dbReference>
<accession>A8PPQ2</accession>
<dbReference type="GO" id="GO:0042744">
    <property type="term" value="P:hydrogen peroxide catabolic process"/>
    <property type="evidence" value="ECO:0007669"/>
    <property type="project" value="TreeGrafter"/>
</dbReference>
<dbReference type="PANTHER" id="PTHR10681">
    <property type="entry name" value="THIOREDOXIN PEROXIDASE"/>
    <property type="match status" value="1"/>
</dbReference>
<dbReference type="InterPro" id="IPR000866">
    <property type="entry name" value="AhpC/TSA"/>
</dbReference>
<evidence type="ECO:0000256" key="1">
    <source>
        <dbReference type="ARBA" id="ARBA00011654"/>
    </source>
</evidence>
<evidence type="ECO:0000256" key="7">
    <source>
        <dbReference type="ARBA" id="ARBA00023284"/>
    </source>
</evidence>
<evidence type="ECO:0000313" key="13">
    <source>
        <dbReference type="Proteomes" id="UP000054075"/>
    </source>
</evidence>
<dbReference type="EMBL" id="AAQJ02000001">
    <property type="protein sequence ID" value="EDP46682.1"/>
    <property type="molecule type" value="Genomic_DNA"/>
</dbReference>
<dbReference type="InterPro" id="IPR024706">
    <property type="entry name" value="Peroxiredoxin_AhpC-typ"/>
</dbReference>
<gene>
    <name evidence="12" type="ORF">RICGR_1354</name>
</gene>
<dbReference type="GO" id="GO:0102039">
    <property type="term" value="F:NADH-dependent peroxiredoxin activity"/>
    <property type="evidence" value="ECO:0007669"/>
    <property type="project" value="UniProtKB-EC"/>
</dbReference>
<dbReference type="GO" id="GO:0006979">
    <property type="term" value="P:response to oxidative stress"/>
    <property type="evidence" value="ECO:0007669"/>
    <property type="project" value="TreeGrafter"/>
</dbReference>
<dbReference type="PIRSF" id="PIRSF000239">
    <property type="entry name" value="AHPC"/>
    <property type="match status" value="1"/>
</dbReference>
<dbReference type="AlphaFoldDB" id="A8PPQ2"/>
<evidence type="ECO:0000256" key="5">
    <source>
        <dbReference type="ARBA" id="ARBA00022862"/>
    </source>
</evidence>
<dbReference type="eggNOG" id="COG0450">
    <property type="taxonomic scope" value="Bacteria"/>
</dbReference>
<keyword evidence="4 12" id="KW-0575">Peroxidase</keyword>
<dbReference type="CDD" id="cd03015">
    <property type="entry name" value="PRX_Typ2cys"/>
    <property type="match status" value="1"/>
</dbReference>
<reference evidence="12" key="2">
    <citation type="submission" date="2007-10" db="EMBL/GenBank/DDBJ databases">
        <authorList>
            <person name="Myers G.S."/>
        </authorList>
    </citation>
    <scope>NUCLEOTIDE SEQUENCE [LARGE SCALE GENOMIC DNA]</scope>
</reference>
<dbReference type="Proteomes" id="UP000054075">
    <property type="component" value="Unassembled WGS sequence"/>
</dbReference>
<dbReference type="GO" id="GO:0008379">
    <property type="term" value="F:thioredoxin peroxidase activity"/>
    <property type="evidence" value="ECO:0007669"/>
    <property type="project" value="TreeGrafter"/>
</dbReference>
<comment type="caution">
    <text evidence="12">The sequence shown here is derived from an EMBL/GenBank/DDBJ whole genome shotgun (WGS) entry which is preliminary data.</text>
</comment>
<dbReference type="GO" id="GO:0045454">
    <property type="term" value="P:cell redox homeostasis"/>
    <property type="evidence" value="ECO:0007669"/>
    <property type="project" value="TreeGrafter"/>
</dbReference>
<dbReference type="STRING" id="59196.RICGR_1354"/>
<evidence type="ECO:0000256" key="3">
    <source>
        <dbReference type="ARBA" id="ARBA00017462"/>
    </source>
</evidence>
<dbReference type="Pfam" id="PF00578">
    <property type="entry name" value="AhpC-TSA"/>
    <property type="match status" value="1"/>
</dbReference>
<evidence type="ECO:0000256" key="6">
    <source>
        <dbReference type="ARBA" id="ARBA00023002"/>
    </source>
</evidence>
<evidence type="ECO:0000256" key="4">
    <source>
        <dbReference type="ARBA" id="ARBA00022559"/>
    </source>
</evidence>
<dbReference type="InterPro" id="IPR036249">
    <property type="entry name" value="Thioredoxin-like_sf"/>
</dbReference>
<proteinExistence type="predicted"/>
<reference evidence="12" key="1">
    <citation type="submission" date="2006-04" db="EMBL/GenBank/DDBJ databases">
        <authorList>
            <person name="Seshadri R."/>
            <person name="Federici B.A."/>
        </authorList>
    </citation>
    <scope>NUCLEOTIDE SEQUENCE [LARGE SCALE GENOMIC DNA]</scope>
</reference>
<comment type="subunit">
    <text evidence="1">Homodimer; disulfide-linked, upon oxidation. 5 homodimers assemble to form a ring-like decamer.</text>
</comment>
<keyword evidence="13" id="KW-1185">Reference proteome</keyword>
<evidence type="ECO:0000256" key="2">
    <source>
        <dbReference type="ARBA" id="ARBA00013021"/>
    </source>
</evidence>
<keyword evidence="6 12" id="KW-0560">Oxidoreductase</keyword>
<sequence>MHYLNENEEENKAMSMLKVGDKLPEFKLTATVDTDISKAFTEITHASYPGNWLVLFFWPKDFTFVCPTEIVAFNELNDKFKESNAVLLGGSTDSEFVHRAWRQYNDELRALSFPMLSDIKRELCSHLGILDNDAGVAQRATFIIDPEGIIRFNMVTDLSVGRNPQEVLRILHALQNGGLCPCNWQKGQQTIDITEAA</sequence>
<evidence type="ECO:0000256" key="8">
    <source>
        <dbReference type="ARBA" id="ARBA00032077"/>
    </source>
</evidence>
<keyword evidence="7" id="KW-0676">Redox-active center</keyword>
<dbReference type="EC" id="1.11.1.26" evidence="2"/>
<name>A8PPQ2_9COXI</name>
<comment type="catalytic activity">
    <reaction evidence="9">
        <text>a hydroperoxide + NADH + H(+) = an alcohol + NAD(+) + H2O</text>
        <dbReference type="Rhea" id="RHEA:62628"/>
        <dbReference type="ChEBI" id="CHEBI:15377"/>
        <dbReference type="ChEBI" id="CHEBI:15378"/>
        <dbReference type="ChEBI" id="CHEBI:30879"/>
        <dbReference type="ChEBI" id="CHEBI:35924"/>
        <dbReference type="ChEBI" id="CHEBI:57540"/>
        <dbReference type="ChEBI" id="CHEBI:57945"/>
        <dbReference type="EC" id="1.11.1.26"/>
    </reaction>
</comment>
<feature type="active site" description="Cysteine sulfenic acid (-SOH) intermediate; for peroxidase activity" evidence="10">
    <location>
        <position position="66"/>
    </location>
</feature>
<dbReference type="GO" id="GO:0033554">
    <property type="term" value="P:cellular response to stress"/>
    <property type="evidence" value="ECO:0007669"/>
    <property type="project" value="TreeGrafter"/>
</dbReference>
<dbReference type="GO" id="GO:0005829">
    <property type="term" value="C:cytosol"/>
    <property type="evidence" value="ECO:0007669"/>
    <property type="project" value="TreeGrafter"/>
</dbReference>
<dbReference type="SUPFAM" id="SSF52833">
    <property type="entry name" value="Thioredoxin-like"/>
    <property type="match status" value="1"/>
</dbReference>
<feature type="domain" description="Thioredoxin" evidence="11">
    <location>
        <begin position="17"/>
        <end position="176"/>
    </location>
</feature>
<dbReference type="Gene3D" id="3.40.30.10">
    <property type="entry name" value="Glutaredoxin"/>
    <property type="match status" value="1"/>
</dbReference>
<evidence type="ECO:0000313" key="12">
    <source>
        <dbReference type="EMBL" id="EDP46682.1"/>
    </source>
</evidence>
<evidence type="ECO:0000256" key="10">
    <source>
        <dbReference type="PIRSR" id="PIRSR000239-1"/>
    </source>
</evidence>
<dbReference type="PANTHER" id="PTHR10681:SF121">
    <property type="entry name" value="ALKYL HYDROPEROXIDE REDUCTASE C"/>
    <property type="match status" value="1"/>
</dbReference>
<protein>
    <recommendedName>
        <fullName evidence="3">Alkyl hydroperoxide reductase C</fullName>
        <ecNumber evidence="2">1.11.1.26</ecNumber>
    </recommendedName>
    <alternativeName>
        <fullName evidence="8">Peroxiredoxin</fullName>
    </alternativeName>
</protein>
<dbReference type="InterPro" id="IPR050217">
    <property type="entry name" value="Peroxiredoxin"/>
</dbReference>